<proteinExistence type="predicted"/>
<evidence type="ECO:0000313" key="2">
    <source>
        <dbReference type="EMBL" id="MSC32852.1"/>
    </source>
</evidence>
<dbReference type="EMBL" id="WKPJ01000008">
    <property type="protein sequence ID" value="MSA89146.1"/>
    <property type="molecule type" value="Genomic_DNA"/>
</dbReference>
<gene>
    <name evidence="2" type="ORF">GKD88_06940</name>
    <name evidence="1" type="ORF">GKE08_07385</name>
</gene>
<dbReference type="OrthoDB" id="2704004at2"/>
<name>A0A6N7S753_9FIRM</name>
<protein>
    <submittedName>
        <fullName evidence="1">Uncharacterized protein</fullName>
    </submittedName>
</protein>
<dbReference type="Proteomes" id="UP000480929">
    <property type="component" value="Unassembled WGS sequence"/>
</dbReference>
<keyword evidence="4" id="KW-1185">Reference proteome</keyword>
<dbReference type="RefSeq" id="WP_154238503.1">
    <property type="nucleotide sequence ID" value="NZ_CALJPI010000266.1"/>
</dbReference>
<evidence type="ECO:0000313" key="4">
    <source>
        <dbReference type="Proteomes" id="UP000480929"/>
    </source>
</evidence>
<comment type="caution">
    <text evidence="1">The sequence shown here is derived from an EMBL/GenBank/DDBJ whole genome shotgun (WGS) entry which is preliminary data.</text>
</comment>
<evidence type="ECO:0000313" key="3">
    <source>
        <dbReference type="Proteomes" id="UP000433575"/>
    </source>
</evidence>
<dbReference type="EMBL" id="WKPI01000009">
    <property type="protein sequence ID" value="MSC32852.1"/>
    <property type="molecule type" value="Genomic_DNA"/>
</dbReference>
<dbReference type="AlphaFoldDB" id="A0A6N7S753"/>
<reference evidence="3 4" key="1">
    <citation type="journal article" date="2019" name="Nat. Med.">
        <title>A library of human gut bacterial isolates paired with longitudinal multiomics data enables mechanistic microbiome research.</title>
        <authorList>
            <person name="Poyet M."/>
            <person name="Groussin M."/>
            <person name="Gibbons S.M."/>
            <person name="Avila-Pacheco J."/>
            <person name="Jiang X."/>
            <person name="Kearney S.M."/>
            <person name="Perrotta A.R."/>
            <person name="Berdy B."/>
            <person name="Zhao S."/>
            <person name="Lieberman T.D."/>
            <person name="Swanson P.K."/>
            <person name="Smith M."/>
            <person name="Roesemann S."/>
            <person name="Alexander J.E."/>
            <person name="Rich S.A."/>
            <person name="Livny J."/>
            <person name="Vlamakis H."/>
            <person name="Clish C."/>
            <person name="Bullock K."/>
            <person name="Deik A."/>
            <person name="Scott J."/>
            <person name="Pierce K.A."/>
            <person name="Xavier R.J."/>
            <person name="Alm E.J."/>
        </authorList>
    </citation>
    <scope>NUCLEOTIDE SEQUENCE [LARGE SCALE GENOMIC DNA]</scope>
    <source>
        <strain evidence="1 3">BIOML-A4</strain>
        <strain evidence="2 4">BIOML-A5</strain>
    </source>
</reference>
<organism evidence="1 3">
    <name type="scientific">Holdemania massiliensis</name>
    <dbReference type="NCBI Taxonomy" id="1468449"/>
    <lineage>
        <taxon>Bacteria</taxon>
        <taxon>Bacillati</taxon>
        <taxon>Bacillota</taxon>
        <taxon>Erysipelotrichia</taxon>
        <taxon>Erysipelotrichales</taxon>
        <taxon>Erysipelotrichaceae</taxon>
        <taxon>Holdemania</taxon>
    </lineage>
</organism>
<accession>A0A6N7S753</accession>
<dbReference type="Proteomes" id="UP000433575">
    <property type="component" value="Unassembled WGS sequence"/>
</dbReference>
<sequence length="130" mass="15160">MNNQELTKRVHTAMANQCKVRGYTTPVDVLMEIGVLSKANYKNWRHGRGYTGSGLYLYFSKLSLIMHEIRSYAKKNKLKPSFTVYKQWKTKQKIILRFSKHGNPSIEKGYSTHYVDSAQIRVLKCREDPD</sequence>
<evidence type="ECO:0000313" key="1">
    <source>
        <dbReference type="EMBL" id="MSA89146.1"/>
    </source>
</evidence>